<dbReference type="Pfam" id="PF12417">
    <property type="entry name" value="DUF3669"/>
    <property type="match status" value="1"/>
</dbReference>
<accession>A0AAJ0BRT8</accession>
<reference evidence="3" key="1">
    <citation type="submission" date="2023-06" db="EMBL/GenBank/DDBJ databases">
        <title>Genome-scale phylogeny and comparative genomics of the fungal order Sordariales.</title>
        <authorList>
            <consortium name="Lawrence Berkeley National Laboratory"/>
            <person name="Hensen N."/>
            <person name="Bonometti L."/>
            <person name="Westerberg I."/>
            <person name="Brannstrom I.O."/>
            <person name="Guillou S."/>
            <person name="Cros-Aarteil S."/>
            <person name="Calhoun S."/>
            <person name="Haridas S."/>
            <person name="Kuo A."/>
            <person name="Mondo S."/>
            <person name="Pangilinan J."/>
            <person name="Riley R."/>
            <person name="Labutti K."/>
            <person name="Andreopoulos B."/>
            <person name="Lipzen A."/>
            <person name="Chen C."/>
            <person name="Yanf M."/>
            <person name="Daum C."/>
            <person name="Ng V."/>
            <person name="Clum A."/>
            <person name="Steindorff A."/>
            <person name="Ohm R."/>
            <person name="Martin F."/>
            <person name="Silar P."/>
            <person name="Natvig D."/>
            <person name="Lalanne C."/>
            <person name="Gautier V."/>
            <person name="Ament-Velasquez S.L."/>
            <person name="Kruys A."/>
            <person name="Hutchinson M.I."/>
            <person name="Powell A.J."/>
            <person name="Barry K."/>
            <person name="Miller A.N."/>
            <person name="Grigoriev I.V."/>
            <person name="Debuchy R."/>
            <person name="Gladieux P."/>
            <person name="Thoren M.H."/>
            <person name="Johannesson H."/>
        </authorList>
    </citation>
    <scope>NUCLEOTIDE SEQUENCE</scope>
    <source>
        <strain evidence="3">8032-3</strain>
    </source>
</reference>
<name>A0AAJ0BRT8_9PEZI</name>
<dbReference type="Proteomes" id="UP001244011">
    <property type="component" value="Unassembled WGS sequence"/>
</dbReference>
<evidence type="ECO:0000256" key="1">
    <source>
        <dbReference type="SAM" id="MobiDB-lite"/>
    </source>
</evidence>
<sequence length="450" mass="49267">MSSTKHRRVGSSSNGLRRLRSPSFEDHLPADLHLLKLDKPVDDGSLSDRSTPEASYSVNGPATNQSQQPVVNQLDETSHEVPKLRSIHSSFSTPSWATDNQAVFRARCHESVSKIGAGSCGVIFTEDAGDLVLKLAKSDHKGLWNDYMMHSLIGKCFDAYGFDDVKIPACYFFVPKDECEYFDKHPALVKAADSSCTLPTSALVTERIPPLPLATRTLLIDKYCVPWNKDASADSANRGCLVGVYLGCSQGKGEGKSFSLKNFNLHANQLAEVGLDIQAMACKIAGTMALMHWAAKTDAWGVEFVLGSSTTAVPQTFGVDELKKLKPGSYTGPPSRKEEDFFLRSTELWVLDFNQVQPITLDKAGVTQAVDAAIANDPYLPRPFQESLVERHAWTAFVLSYLSASEDIIRQEGYGGEALALPQMFINGLTETEKKRQAPEAAGDREDLDV</sequence>
<feature type="compositionally biased region" description="Polar residues" evidence="1">
    <location>
        <begin position="47"/>
        <end position="68"/>
    </location>
</feature>
<organism evidence="3 4">
    <name type="scientific">Phialemonium atrogriseum</name>
    <dbReference type="NCBI Taxonomy" id="1093897"/>
    <lineage>
        <taxon>Eukaryota</taxon>
        <taxon>Fungi</taxon>
        <taxon>Dikarya</taxon>
        <taxon>Ascomycota</taxon>
        <taxon>Pezizomycotina</taxon>
        <taxon>Sordariomycetes</taxon>
        <taxon>Sordariomycetidae</taxon>
        <taxon>Cephalothecales</taxon>
        <taxon>Cephalothecaceae</taxon>
        <taxon>Phialemonium</taxon>
    </lineage>
</organism>
<gene>
    <name evidence="3" type="ORF">QBC33DRAFT_549908</name>
</gene>
<proteinExistence type="predicted"/>
<dbReference type="InterPro" id="IPR022137">
    <property type="entry name" value="Znf_prot_DUF3669"/>
</dbReference>
<evidence type="ECO:0000313" key="3">
    <source>
        <dbReference type="EMBL" id="KAK1763310.1"/>
    </source>
</evidence>
<protein>
    <submittedName>
        <fullName evidence="3">Zinc finger protein-domain-containing protein</fullName>
    </submittedName>
</protein>
<evidence type="ECO:0000259" key="2">
    <source>
        <dbReference type="Pfam" id="PF12417"/>
    </source>
</evidence>
<comment type="caution">
    <text evidence="3">The sequence shown here is derived from an EMBL/GenBank/DDBJ whole genome shotgun (WGS) entry which is preliminary data.</text>
</comment>
<dbReference type="PANTHER" id="PTHR40780:SF2">
    <property type="entry name" value="DUF3669 DOMAIN-CONTAINING PROTEIN"/>
    <property type="match status" value="1"/>
</dbReference>
<keyword evidence="4" id="KW-1185">Reference proteome</keyword>
<dbReference type="AlphaFoldDB" id="A0AAJ0BRT8"/>
<dbReference type="GeneID" id="85312200"/>
<dbReference type="EMBL" id="MU839028">
    <property type="protein sequence ID" value="KAK1763310.1"/>
    <property type="molecule type" value="Genomic_DNA"/>
</dbReference>
<dbReference type="PANTHER" id="PTHR40780">
    <property type="entry name" value="DUF3669 DOMAIN-CONTAINING PROTEIN"/>
    <property type="match status" value="1"/>
</dbReference>
<feature type="region of interest" description="Disordered" evidence="1">
    <location>
        <begin position="43"/>
        <end position="68"/>
    </location>
</feature>
<feature type="region of interest" description="Disordered" evidence="1">
    <location>
        <begin position="1"/>
        <end position="23"/>
    </location>
</feature>
<dbReference type="RefSeq" id="XP_060279523.1">
    <property type="nucleotide sequence ID" value="XM_060429013.1"/>
</dbReference>
<evidence type="ECO:0000313" key="4">
    <source>
        <dbReference type="Proteomes" id="UP001244011"/>
    </source>
</evidence>
<feature type="domain" description="DUF3669" evidence="2">
    <location>
        <begin position="348"/>
        <end position="412"/>
    </location>
</feature>